<dbReference type="RefSeq" id="WP_012876764.1">
    <property type="nucleotide sequence ID" value="NC_013526.1"/>
</dbReference>
<dbReference type="InterPro" id="IPR013783">
    <property type="entry name" value="Ig-like_fold"/>
</dbReference>
<feature type="chain" id="PRO_5003022050" description="Fibronectin type-III domain-containing protein" evidence="1">
    <location>
        <begin position="20"/>
        <end position="664"/>
    </location>
</feature>
<dbReference type="SUPFAM" id="SSF49899">
    <property type="entry name" value="Concanavalin A-like lectins/glucanases"/>
    <property type="match status" value="1"/>
</dbReference>
<feature type="signal peptide" evidence="1">
    <location>
        <begin position="1"/>
        <end position="19"/>
    </location>
</feature>
<dbReference type="SUPFAM" id="SSF51445">
    <property type="entry name" value="(Trans)glycosidases"/>
    <property type="match status" value="1"/>
</dbReference>
<dbReference type="CDD" id="cd00063">
    <property type="entry name" value="FN3"/>
    <property type="match status" value="1"/>
</dbReference>
<evidence type="ECO:0000259" key="2">
    <source>
        <dbReference type="PROSITE" id="PS50853"/>
    </source>
</evidence>
<dbReference type="Proteomes" id="UP000000323">
    <property type="component" value="Chromosome 2"/>
</dbReference>
<dbReference type="EMBL" id="CP001826">
    <property type="protein sequence ID" value="ACZ43734.1"/>
    <property type="molecule type" value="Genomic_DNA"/>
</dbReference>
<dbReference type="KEGG" id="ttr:Tter_2851"/>
<evidence type="ECO:0000256" key="1">
    <source>
        <dbReference type="SAM" id="SignalP"/>
    </source>
</evidence>
<dbReference type="InterPro" id="IPR017853">
    <property type="entry name" value="GH"/>
</dbReference>
<organism evidence="3 4">
    <name type="scientific">Thermobaculum terrenum (strain ATCC BAA-798 / CCMEE 7001 / YNP1)</name>
    <dbReference type="NCBI Taxonomy" id="525904"/>
    <lineage>
        <taxon>Bacteria</taxon>
        <taxon>Bacillati</taxon>
        <taxon>Chloroflexota</taxon>
        <taxon>Chloroflexia</taxon>
        <taxon>Candidatus Thermobaculales</taxon>
        <taxon>Candidatus Thermobaculaceae</taxon>
        <taxon>Thermobaculum</taxon>
    </lineage>
</organism>
<dbReference type="STRING" id="525904.Tter_2851"/>
<dbReference type="InterPro" id="IPR013320">
    <property type="entry name" value="ConA-like_dom_sf"/>
</dbReference>
<accession>D1CJ14</accession>
<proteinExistence type="predicted"/>
<dbReference type="PROSITE" id="PS50853">
    <property type="entry name" value="FN3"/>
    <property type="match status" value="1"/>
</dbReference>
<dbReference type="AlphaFoldDB" id="D1CJ14"/>
<sequence>MVLLLALLCLPMWSGRASAASGEVLLVVDGGSKHYVDSRGLGYLLGDVELTSKWAVAFGRRVLTSVEGRSDPRLGGFPYGVYGIDETDADRDMNYTDAGDVDPAALMADIASEGVYNVGVSLSTGKVGVDKITRNLTYARKYGLKLIVRSLAVDTTGEMDTTRTRESLARFQQVFREHPELRAQVYAFITYLEPMGDRVPLTELQAAYRLHKSVFPNIPVMAVFNQRFNVADSNHDGISDGALGQPLNPYGPNVADIVALDVYPVLPDSYGYDTISRQYVHARRVVDRVDAQTGKRTPIWAFAQAHALNIDPNDRPEPHQLYRQVNDWLRAGPEAGLRGVDGLIWYAWHFTSGREQSHVDLEDVPANREMARLIGQQLKASRFVTHDLPYSSELMVEPGKYLRVRSSGHINLSAGTITLAIGHQWPGNDGRAHVLLDTGGSSTRNRLRIEKTSTNVLRLVITDRYGRTKWVGMNVGDANMPGKRYWPGYSEIAATWSNGAMAIYLDGVRGGLSGGNGTGQLSGVGEYIYLGASLSGGSSAEGTLRHITIRSAAGTATEVRRWTLYAPLAQLPGRPTSLWPSATTITDPTPTLRWGDSPSATTYEVQVSRSSGFGTVLLSREITSTNWTTPSSRPLTRGMRYYWRVRAKDRYGMGPWATASFYLK</sequence>
<dbReference type="Gene3D" id="2.60.120.200">
    <property type="match status" value="1"/>
</dbReference>
<reference evidence="4" key="1">
    <citation type="journal article" date="2010" name="Stand. Genomic Sci.">
        <title>Complete genome sequence of 'Thermobaculum terrenum' type strain (YNP1).</title>
        <authorList>
            <person name="Kiss H."/>
            <person name="Cleland D."/>
            <person name="Lapidus A."/>
            <person name="Lucas S."/>
            <person name="Glavina Del Rio T."/>
            <person name="Nolan M."/>
            <person name="Tice H."/>
            <person name="Han C."/>
            <person name="Goodwin L."/>
            <person name="Pitluck S."/>
            <person name="Liolios K."/>
            <person name="Ivanova N."/>
            <person name="Mavromatis K."/>
            <person name="Ovchinnikova G."/>
            <person name="Pati A."/>
            <person name="Chen A."/>
            <person name="Palaniappan K."/>
            <person name="Land M."/>
            <person name="Hauser L."/>
            <person name="Chang Y."/>
            <person name="Jeffries C."/>
            <person name="Lu M."/>
            <person name="Brettin T."/>
            <person name="Detter J."/>
            <person name="Goker M."/>
            <person name="Tindall B."/>
            <person name="Beck B."/>
            <person name="McDermott T."/>
            <person name="Woyke T."/>
            <person name="Bristow J."/>
            <person name="Eisen J."/>
            <person name="Markowitz V."/>
            <person name="Hugenholtz P."/>
            <person name="Kyrpides N."/>
            <person name="Klenk H."/>
            <person name="Cheng J."/>
        </authorList>
    </citation>
    <scope>NUCLEOTIDE SEQUENCE [LARGE SCALE GENOMIC DNA]</scope>
    <source>
        <strain evidence="4">ATCC BAA-798 / YNP1</strain>
    </source>
</reference>
<dbReference type="Gene3D" id="2.60.40.10">
    <property type="entry name" value="Immunoglobulins"/>
    <property type="match status" value="1"/>
</dbReference>
<feature type="domain" description="Fibronectin type-III" evidence="2">
    <location>
        <begin position="574"/>
        <end position="664"/>
    </location>
</feature>
<evidence type="ECO:0000313" key="4">
    <source>
        <dbReference type="Proteomes" id="UP000000323"/>
    </source>
</evidence>
<keyword evidence="4" id="KW-1185">Reference proteome</keyword>
<dbReference type="InterPro" id="IPR003961">
    <property type="entry name" value="FN3_dom"/>
</dbReference>
<dbReference type="OrthoDB" id="581256at2"/>
<dbReference type="SUPFAM" id="SSF49265">
    <property type="entry name" value="Fibronectin type III"/>
    <property type="match status" value="1"/>
</dbReference>
<dbReference type="HOGENOM" id="CLU_413269_0_0_0"/>
<gene>
    <name evidence="3" type="ordered locus">Tter_2851</name>
</gene>
<dbReference type="InterPro" id="IPR036116">
    <property type="entry name" value="FN3_sf"/>
</dbReference>
<name>D1CJ14_THET1</name>
<keyword evidence="1" id="KW-0732">Signal</keyword>
<protein>
    <recommendedName>
        <fullName evidence="2">Fibronectin type-III domain-containing protein</fullName>
    </recommendedName>
</protein>
<evidence type="ECO:0000313" key="3">
    <source>
        <dbReference type="EMBL" id="ACZ43734.1"/>
    </source>
</evidence>